<proteinExistence type="predicted"/>
<dbReference type="InterPro" id="IPR019905">
    <property type="entry name" value="OsmC-like_firmicutes"/>
</dbReference>
<dbReference type="GeneID" id="50018490"/>
<dbReference type="eggNOG" id="COG1764">
    <property type="taxonomic scope" value="Bacteria"/>
</dbReference>
<dbReference type="HOGENOM" id="CLU_105860_3_0_9"/>
<dbReference type="OrthoDB" id="2242871at2"/>
<accession>A0A0H2VGQ1</accession>
<dbReference type="PANTHER" id="PTHR42830:SF2">
    <property type="entry name" value="OSMC_OHR FAMILY PROTEIN"/>
    <property type="match status" value="1"/>
</dbReference>
<dbReference type="KEGG" id="sep:SE_1398"/>
<dbReference type="NCBIfam" id="TIGR03563">
    <property type="entry name" value="perox_SACOL1771"/>
    <property type="match status" value="1"/>
</dbReference>
<dbReference type="PANTHER" id="PTHR42830">
    <property type="entry name" value="OSMOTICALLY INDUCIBLE FAMILY PROTEIN"/>
    <property type="match status" value="1"/>
</dbReference>
<dbReference type="InterPro" id="IPR036102">
    <property type="entry name" value="OsmC/Ohrsf"/>
</dbReference>
<dbReference type="InterPro" id="IPR052707">
    <property type="entry name" value="OsmC_Ohr_Peroxiredoxin"/>
</dbReference>
<dbReference type="SUPFAM" id="SSF82784">
    <property type="entry name" value="OsmC-like"/>
    <property type="match status" value="1"/>
</dbReference>
<evidence type="ECO:0000313" key="2">
    <source>
        <dbReference type="Proteomes" id="UP000001411"/>
    </source>
</evidence>
<dbReference type="Gene3D" id="3.30.300.20">
    <property type="match status" value="1"/>
</dbReference>
<dbReference type="RefSeq" id="WP_001830816.1">
    <property type="nucleotide sequence ID" value="NC_004461.1"/>
</dbReference>
<dbReference type="PATRIC" id="fig|176280.10.peg.1366"/>
<evidence type="ECO:0008006" key="3">
    <source>
        <dbReference type="Google" id="ProtNLM"/>
    </source>
</evidence>
<dbReference type="EMBL" id="AE015929">
    <property type="protein sequence ID" value="AAO04997.1"/>
    <property type="molecule type" value="Genomic_DNA"/>
</dbReference>
<organism evidence="1 2">
    <name type="scientific">Staphylococcus epidermidis (strain ATCC 12228 / FDA PCI 1200)</name>
    <dbReference type="NCBI Taxonomy" id="176280"/>
    <lineage>
        <taxon>Bacteria</taxon>
        <taxon>Bacillati</taxon>
        <taxon>Bacillota</taxon>
        <taxon>Bacilli</taxon>
        <taxon>Bacillales</taxon>
        <taxon>Staphylococcaceae</taxon>
        <taxon>Staphylococcus</taxon>
    </lineage>
</organism>
<name>A0A0H2VGQ1_STAES</name>
<protein>
    <recommendedName>
        <fullName evidence="3">SACOL1771 family peroxiredoxin</fullName>
    </recommendedName>
</protein>
<dbReference type="InterPro" id="IPR003718">
    <property type="entry name" value="OsmC/Ohr_fam"/>
</dbReference>
<reference evidence="1 2" key="1">
    <citation type="journal article" date="2003" name="Mol. Microbiol.">
        <title>Genome-based analysis of virulence genes in a non-biofilm-forming Staphylococcus epidermidis strain (ATCC 12228).</title>
        <authorList>
            <person name="Zhang Y.Q."/>
            <person name="Ren S.X."/>
            <person name="Li H.L."/>
            <person name="Wang Y.X."/>
            <person name="Fu G."/>
            <person name="Yang J."/>
            <person name="Qin Z.Q."/>
            <person name="Miao Y.G."/>
            <person name="Wang W.Y."/>
            <person name="Chen R.S."/>
            <person name="Shen Y."/>
            <person name="Chen Z."/>
            <person name="Yuan Z.H."/>
            <person name="Zhao G.P."/>
            <person name="Qu D."/>
            <person name="Danchin A."/>
            <person name="Wen Y.M."/>
        </authorList>
    </citation>
    <scope>NUCLEOTIDE SEQUENCE [LARGE SCALE GENOMIC DNA]</scope>
    <source>
        <strain evidence="2">ATCC 12228 / FDA PCI 1200</strain>
    </source>
</reference>
<gene>
    <name evidence="1" type="ordered locus">SE_1398</name>
</gene>
<sequence>MVRHDFKVKTEWLGGREEVGKLRGDIINENISIPSSLGGQGEGTNPDELLVSAASSCYIISLAATLEKSGFTNVKINQQSIGTASFENKKFKMERITHYPSIKVPSSQTEKLKSILDKLLVIADNNCMISNAIRNNVIISIEPNLI</sequence>
<dbReference type="AlphaFoldDB" id="A0A0H2VGQ1"/>
<dbReference type="InterPro" id="IPR015946">
    <property type="entry name" value="KH_dom-like_a/b"/>
</dbReference>
<evidence type="ECO:0000313" key="1">
    <source>
        <dbReference type="EMBL" id="AAO04997.1"/>
    </source>
</evidence>
<dbReference type="Proteomes" id="UP000001411">
    <property type="component" value="Chromosome"/>
</dbReference>
<dbReference type="Pfam" id="PF02566">
    <property type="entry name" value="OsmC"/>
    <property type="match status" value="1"/>
</dbReference>